<evidence type="ECO:0000256" key="1">
    <source>
        <dbReference type="RuleBase" id="RU000411"/>
    </source>
</evidence>
<dbReference type="CDD" id="cd00096">
    <property type="entry name" value="Ig"/>
    <property type="match status" value="1"/>
</dbReference>
<dbReference type="PANTHER" id="PTHR11461:SF159">
    <property type="entry name" value="PLASMA PROTEASE C1 INHIBITOR"/>
    <property type="match status" value="1"/>
</dbReference>
<dbReference type="InterPro" id="IPR007110">
    <property type="entry name" value="Ig-like_dom"/>
</dbReference>
<sequence length="636" mass="71534">MWFPESQMLSVMQTHISKSTIIANKYVLPLWIRSETEEMRSYAVLCALVQLAFELSSCTRLQVVPGSTVDLPCRMFQSDNAEAVITWKFNGKDISESSPGSFRTKKNGFYLSILTVTAANEGEYVCLWKENNVELMNTYDIVVDASVSYAIKVIEGSSVHLPCHFPLSTQVNSNALWFRETYAGTSTVLTLGNQSSDGNNRLKLLYPDDHDQTILLRDTVMDDAGIYQCRSEAGVKLSTIHVIVEAAPTPAPHMCKGFTTAWEPCEDTSSHLGEHMLKESMTEFSMKIYSFLRESNPSSNLLFSPISINGMLSHLLLGARGDTRKAIEAAIYVPQKFYCVHFQMKKLREKLVTSLQMASQIYYKSEMDLSDSFTNQSIQFYEAEPTRLLNNSEENTQMINSWVANKTRNQITHLVDFISPATQLILLNAVSFSGQWKVKFDVNPKQELFTTLNGDMVFVPILTHDDYPLEMMYDPALETQVGRFALSGDSSLYILLPPSNTIIDLQRVEEKMTDSSVRQMIEKMKKTRPQYLEVILPQIKLEVQPDMNVLLKNLGLSSLFEGANLCGLSPEGMLVLDDARHKAFLTLTEQGVEAAAATSLSFSRTRNSFSAMRPFILLLWSDQANVPLFVGRVTNP</sequence>
<dbReference type="InterPro" id="IPR023796">
    <property type="entry name" value="Serpin_dom"/>
</dbReference>
<dbReference type="Pfam" id="PF13927">
    <property type="entry name" value="Ig_3"/>
    <property type="match status" value="1"/>
</dbReference>
<dbReference type="InterPro" id="IPR003598">
    <property type="entry name" value="Ig_sub2"/>
</dbReference>
<dbReference type="SMART" id="SM00093">
    <property type="entry name" value="SERPIN"/>
    <property type="match status" value="1"/>
</dbReference>
<dbReference type="Pfam" id="PF00079">
    <property type="entry name" value="Serpin"/>
    <property type="match status" value="1"/>
</dbReference>
<dbReference type="GO" id="GO:0005615">
    <property type="term" value="C:extracellular space"/>
    <property type="evidence" value="ECO:0007669"/>
    <property type="project" value="InterPro"/>
</dbReference>
<evidence type="ECO:0000313" key="3">
    <source>
        <dbReference type="EMBL" id="KAG7486933.1"/>
    </source>
</evidence>
<dbReference type="PROSITE" id="PS50835">
    <property type="entry name" value="IG_LIKE"/>
    <property type="match status" value="2"/>
</dbReference>
<dbReference type="SMART" id="SM00408">
    <property type="entry name" value="IGc2"/>
    <property type="match status" value="2"/>
</dbReference>
<name>A0AAV6QEX0_SOLSE</name>
<keyword evidence="4" id="KW-1185">Reference proteome</keyword>
<dbReference type="Pfam" id="PF07686">
    <property type="entry name" value="V-set"/>
    <property type="match status" value="1"/>
</dbReference>
<reference evidence="3 4" key="1">
    <citation type="journal article" date="2021" name="Sci. Rep.">
        <title>Chromosome anchoring in Senegalese sole (Solea senegalensis) reveals sex-associated markers and genome rearrangements in flatfish.</title>
        <authorList>
            <person name="Guerrero-Cozar I."/>
            <person name="Gomez-Garrido J."/>
            <person name="Berbel C."/>
            <person name="Martinez-Blanch J.F."/>
            <person name="Alioto T."/>
            <person name="Claros M.G."/>
            <person name="Gagnaire P.A."/>
            <person name="Manchado M."/>
        </authorList>
    </citation>
    <scope>NUCLEOTIDE SEQUENCE [LARGE SCALE GENOMIC DNA]</scope>
    <source>
        <strain evidence="3">Sse05_10M</strain>
    </source>
</reference>
<accession>A0AAV6QEX0</accession>
<dbReference type="InterPro" id="IPR013106">
    <property type="entry name" value="Ig_V-set"/>
</dbReference>
<dbReference type="AlphaFoldDB" id="A0AAV6QEX0"/>
<dbReference type="InterPro" id="IPR003599">
    <property type="entry name" value="Ig_sub"/>
</dbReference>
<dbReference type="EMBL" id="JAGKHQ010000018">
    <property type="protein sequence ID" value="KAG7486933.1"/>
    <property type="molecule type" value="Genomic_DNA"/>
</dbReference>
<evidence type="ECO:0000313" key="4">
    <source>
        <dbReference type="Proteomes" id="UP000693946"/>
    </source>
</evidence>
<feature type="domain" description="Ig-like" evidence="2">
    <location>
        <begin position="155"/>
        <end position="245"/>
    </location>
</feature>
<dbReference type="SMART" id="SM00409">
    <property type="entry name" value="IG"/>
    <property type="match status" value="2"/>
</dbReference>
<dbReference type="PANTHER" id="PTHR11461">
    <property type="entry name" value="SERINE PROTEASE INHIBITOR, SERPIN"/>
    <property type="match status" value="1"/>
</dbReference>
<comment type="similarity">
    <text evidence="1">Belongs to the serpin family.</text>
</comment>
<dbReference type="GO" id="GO:0004867">
    <property type="term" value="F:serine-type endopeptidase inhibitor activity"/>
    <property type="evidence" value="ECO:0007669"/>
    <property type="project" value="InterPro"/>
</dbReference>
<proteinExistence type="inferred from homology"/>
<dbReference type="InterPro" id="IPR000215">
    <property type="entry name" value="Serpin_fam"/>
</dbReference>
<feature type="domain" description="Ig-like" evidence="2">
    <location>
        <begin position="29"/>
        <end position="148"/>
    </location>
</feature>
<protein>
    <submittedName>
        <fullName evidence="3">Plasma protease C1 inhibitor</fullName>
    </submittedName>
</protein>
<evidence type="ECO:0000259" key="2">
    <source>
        <dbReference type="PROSITE" id="PS50835"/>
    </source>
</evidence>
<gene>
    <name evidence="3" type="ORF">JOB18_042404</name>
</gene>
<organism evidence="3 4">
    <name type="scientific">Solea senegalensis</name>
    <name type="common">Senegalese sole</name>
    <dbReference type="NCBI Taxonomy" id="28829"/>
    <lineage>
        <taxon>Eukaryota</taxon>
        <taxon>Metazoa</taxon>
        <taxon>Chordata</taxon>
        <taxon>Craniata</taxon>
        <taxon>Vertebrata</taxon>
        <taxon>Euteleostomi</taxon>
        <taxon>Actinopterygii</taxon>
        <taxon>Neopterygii</taxon>
        <taxon>Teleostei</taxon>
        <taxon>Neoteleostei</taxon>
        <taxon>Acanthomorphata</taxon>
        <taxon>Carangaria</taxon>
        <taxon>Pleuronectiformes</taxon>
        <taxon>Pleuronectoidei</taxon>
        <taxon>Soleidae</taxon>
        <taxon>Solea</taxon>
    </lineage>
</organism>
<dbReference type="Proteomes" id="UP000693946">
    <property type="component" value="Linkage Group LG6"/>
</dbReference>
<comment type="caution">
    <text evidence="3">The sequence shown here is derived from an EMBL/GenBank/DDBJ whole genome shotgun (WGS) entry which is preliminary data.</text>
</comment>